<organism evidence="1 2">
    <name type="scientific">Arachis duranensis</name>
    <name type="common">Wild peanut</name>
    <dbReference type="NCBI Taxonomy" id="130453"/>
    <lineage>
        <taxon>Eukaryota</taxon>
        <taxon>Viridiplantae</taxon>
        <taxon>Streptophyta</taxon>
        <taxon>Embryophyta</taxon>
        <taxon>Tracheophyta</taxon>
        <taxon>Spermatophyta</taxon>
        <taxon>Magnoliopsida</taxon>
        <taxon>eudicotyledons</taxon>
        <taxon>Gunneridae</taxon>
        <taxon>Pentapetalae</taxon>
        <taxon>rosids</taxon>
        <taxon>fabids</taxon>
        <taxon>Fabales</taxon>
        <taxon>Fabaceae</taxon>
        <taxon>Papilionoideae</taxon>
        <taxon>50 kb inversion clade</taxon>
        <taxon>dalbergioids sensu lato</taxon>
        <taxon>Dalbergieae</taxon>
        <taxon>Pterocarpus clade</taxon>
        <taxon>Arachis</taxon>
    </lineage>
</organism>
<dbReference type="KEGG" id="adu:107483309"/>
<protein>
    <submittedName>
        <fullName evidence="2">Uncharacterized protein LOC107483309</fullName>
    </submittedName>
</protein>
<dbReference type="AlphaFoldDB" id="A0A6P4D514"/>
<reference evidence="2" key="2">
    <citation type="submission" date="2025-08" db="UniProtKB">
        <authorList>
            <consortium name="RefSeq"/>
        </authorList>
    </citation>
    <scope>IDENTIFICATION</scope>
    <source>
        <tissue evidence="2">Whole plant</tissue>
    </source>
</reference>
<sequence>MPPYAAFMKDFLFEKKALKGDEIVVLTKECSALIQSKLPKKILNLGSFQIPCTIRNVTFDKAFCDLGSSINLMPLSIMKKLKIQEAQRTRIALKMTDKSLKQVHRLAENV</sequence>
<dbReference type="RefSeq" id="XP_015959425.1">
    <property type="nucleotide sequence ID" value="XM_016103939.1"/>
</dbReference>
<dbReference type="Proteomes" id="UP000515211">
    <property type="component" value="Chromosome 4"/>
</dbReference>
<dbReference type="PANTHER" id="PTHR33067">
    <property type="entry name" value="RNA-DIRECTED DNA POLYMERASE-RELATED"/>
    <property type="match status" value="1"/>
</dbReference>
<evidence type="ECO:0000313" key="1">
    <source>
        <dbReference type="Proteomes" id="UP000515211"/>
    </source>
</evidence>
<accession>A0A6P4D514</accession>
<reference evidence="1" key="1">
    <citation type="journal article" date="2016" name="Nat. Genet.">
        <title>The genome sequences of Arachis duranensis and Arachis ipaensis, the diploid ancestors of cultivated peanut.</title>
        <authorList>
            <person name="Bertioli D.J."/>
            <person name="Cannon S.B."/>
            <person name="Froenicke L."/>
            <person name="Huang G."/>
            <person name="Farmer A.D."/>
            <person name="Cannon E.K."/>
            <person name="Liu X."/>
            <person name="Gao D."/>
            <person name="Clevenger J."/>
            <person name="Dash S."/>
            <person name="Ren L."/>
            <person name="Moretzsohn M.C."/>
            <person name="Shirasawa K."/>
            <person name="Huang W."/>
            <person name="Vidigal B."/>
            <person name="Abernathy B."/>
            <person name="Chu Y."/>
            <person name="Niederhuth C.E."/>
            <person name="Umale P."/>
            <person name="Araujo A.C."/>
            <person name="Kozik A."/>
            <person name="Kim K.D."/>
            <person name="Burow M.D."/>
            <person name="Varshney R.K."/>
            <person name="Wang X."/>
            <person name="Zhang X."/>
            <person name="Barkley N."/>
            <person name="Guimaraes P.M."/>
            <person name="Isobe S."/>
            <person name="Guo B."/>
            <person name="Liao B."/>
            <person name="Stalker H.T."/>
            <person name="Schmitz R.J."/>
            <person name="Scheffler B.E."/>
            <person name="Leal-Bertioli S.C."/>
            <person name="Xun X."/>
            <person name="Jackson S.A."/>
            <person name="Michelmore R."/>
            <person name="Ozias-Akins P."/>
        </authorList>
    </citation>
    <scope>NUCLEOTIDE SEQUENCE [LARGE SCALE GENOMIC DNA]</scope>
    <source>
        <strain evidence="1">cv. V14167</strain>
    </source>
</reference>
<proteinExistence type="predicted"/>
<name>A0A6P4D514_ARADU</name>
<gene>
    <name evidence="2" type="primary">LOC107483309</name>
</gene>
<dbReference type="InterPro" id="IPR021109">
    <property type="entry name" value="Peptidase_aspartic_dom_sf"/>
</dbReference>
<evidence type="ECO:0000313" key="2">
    <source>
        <dbReference type="RefSeq" id="XP_015959425.1"/>
    </source>
</evidence>
<keyword evidence="1" id="KW-1185">Reference proteome</keyword>
<dbReference type="PANTHER" id="PTHR33067:SF9">
    <property type="entry name" value="RNA-DIRECTED DNA POLYMERASE"/>
    <property type="match status" value="1"/>
</dbReference>
<dbReference type="Gene3D" id="2.40.70.10">
    <property type="entry name" value="Acid Proteases"/>
    <property type="match status" value="1"/>
</dbReference>
<dbReference type="GeneID" id="107483309"/>